<accession>A0ABV7CD35</accession>
<name>A0ABV7CD35_9VIBR</name>
<reference evidence="2" key="1">
    <citation type="journal article" date="2019" name="Int. J. Syst. Evol. Microbiol.">
        <title>The Global Catalogue of Microorganisms (GCM) 10K type strain sequencing project: providing services to taxonomists for standard genome sequencing and annotation.</title>
        <authorList>
            <consortium name="The Broad Institute Genomics Platform"/>
            <consortium name="The Broad Institute Genome Sequencing Center for Infectious Disease"/>
            <person name="Wu L."/>
            <person name="Ma J."/>
        </authorList>
    </citation>
    <scope>NUCLEOTIDE SEQUENCE [LARGE SCALE GENOMIC DNA]</scope>
    <source>
        <strain evidence="2">KCTC 62784</strain>
    </source>
</reference>
<proteinExistence type="predicted"/>
<protein>
    <submittedName>
        <fullName evidence="1">Uncharacterized protein</fullName>
    </submittedName>
</protein>
<sequence>MQSARHRTRLPVCLSAGLVYPNKTATSKRRAVSSRVVLAH</sequence>
<evidence type="ECO:0000313" key="2">
    <source>
        <dbReference type="Proteomes" id="UP001595384"/>
    </source>
</evidence>
<gene>
    <name evidence="1" type="ORF">ACFODT_11585</name>
</gene>
<organism evidence="1 2">
    <name type="scientific">Vibrio zhugei</name>
    <dbReference type="NCBI Taxonomy" id="2479546"/>
    <lineage>
        <taxon>Bacteria</taxon>
        <taxon>Pseudomonadati</taxon>
        <taxon>Pseudomonadota</taxon>
        <taxon>Gammaproteobacteria</taxon>
        <taxon>Vibrionales</taxon>
        <taxon>Vibrionaceae</taxon>
        <taxon>Vibrio</taxon>
    </lineage>
</organism>
<dbReference type="Proteomes" id="UP001595384">
    <property type="component" value="Unassembled WGS sequence"/>
</dbReference>
<dbReference type="EMBL" id="JBHRSE010000074">
    <property type="protein sequence ID" value="MFC3024465.1"/>
    <property type="molecule type" value="Genomic_DNA"/>
</dbReference>
<evidence type="ECO:0000313" key="1">
    <source>
        <dbReference type="EMBL" id="MFC3024465.1"/>
    </source>
</evidence>
<comment type="caution">
    <text evidence="1">The sequence shown here is derived from an EMBL/GenBank/DDBJ whole genome shotgun (WGS) entry which is preliminary data.</text>
</comment>
<keyword evidence="2" id="KW-1185">Reference proteome</keyword>
<dbReference type="RefSeq" id="WP_390258528.1">
    <property type="nucleotide sequence ID" value="NZ_JBHRSE010000074.1"/>
</dbReference>